<protein>
    <submittedName>
        <fullName evidence="2">Helix-turn-helix transcriptional regulator</fullName>
    </submittedName>
</protein>
<feature type="domain" description="HTH cro/C1-type" evidence="1">
    <location>
        <begin position="15"/>
        <end position="78"/>
    </location>
</feature>
<organism evidence="2 3">
    <name type="scientific">Ensifer adhaerens</name>
    <name type="common">Sinorhizobium morelense</name>
    <dbReference type="NCBI Taxonomy" id="106592"/>
    <lineage>
        <taxon>Bacteria</taxon>
        <taxon>Pseudomonadati</taxon>
        <taxon>Pseudomonadota</taxon>
        <taxon>Alphaproteobacteria</taxon>
        <taxon>Hyphomicrobiales</taxon>
        <taxon>Rhizobiaceae</taxon>
        <taxon>Sinorhizobium/Ensifer group</taxon>
        <taxon>Ensifer</taxon>
    </lineage>
</organism>
<dbReference type="GeneID" id="29518624"/>
<keyword evidence="3" id="KW-1185">Reference proteome</keyword>
<evidence type="ECO:0000313" key="2">
    <source>
        <dbReference type="EMBL" id="WFP89843.1"/>
    </source>
</evidence>
<sequence length="113" mass="12853">MVTRIGPKKPFRHYLKEWRVKMGLTQQQLADRLPAGDDGKPTGKDQISRWERGERDMTMSVQAALAEALGFPEDPGRLFHDPDQPSIDELLKTAPPERRRDIFIVVEAMLKAG</sequence>
<dbReference type="SMART" id="SM00530">
    <property type="entry name" value="HTH_XRE"/>
    <property type="match status" value="1"/>
</dbReference>
<dbReference type="Gene3D" id="1.10.260.40">
    <property type="entry name" value="lambda repressor-like DNA-binding domains"/>
    <property type="match status" value="1"/>
</dbReference>
<dbReference type="SUPFAM" id="SSF47413">
    <property type="entry name" value="lambda repressor-like DNA-binding domains"/>
    <property type="match status" value="1"/>
</dbReference>
<accession>A0ABY8HDC2</accession>
<gene>
    <name evidence="2" type="ORF">P4B07_14915</name>
</gene>
<dbReference type="InterPro" id="IPR010982">
    <property type="entry name" value="Lambda_DNA-bd_dom_sf"/>
</dbReference>
<dbReference type="CDD" id="cd00093">
    <property type="entry name" value="HTH_XRE"/>
    <property type="match status" value="1"/>
</dbReference>
<dbReference type="Proteomes" id="UP001214094">
    <property type="component" value="Chromosome"/>
</dbReference>
<dbReference type="RefSeq" id="WP_034806308.1">
    <property type="nucleotide sequence ID" value="NZ_CP015880.1"/>
</dbReference>
<proteinExistence type="predicted"/>
<dbReference type="Pfam" id="PF13560">
    <property type="entry name" value="HTH_31"/>
    <property type="match status" value="1"/>
</dbReference>
<dbReference type="InterPro" id="IPR001387">
    <property type="entry name" value="Cro/C1-type_HTH"/>
</dbReference>
<reference evidence="2 3" key="1">
    <citation type="submission" date="2023-03" db="EMBL/GenBank/DDBJ databases">
        <title>Comparative genome and transcriptome analysis combination mining strategies for increasing vitamin B12 production of Ensifer adhaerens strain.</title>
        <authorList>
            <person name="Yongheng L."/>
        </authorList>
    </citation>
    <scope>NUCLEOTIDE SEQUENCE [LARGE SCALE GENOMIC DNA]</scope>
    <source>
        <strain evidence="2 3">Casida A-T305</strain>
    </source>
</reference>
<dbReference type="EMBL" id="CP121308">
    <property type="protein sequence ID" value="WFP89843.1"/>
    <property type="molecule type" value="Genomic_DNA"/>
</dbReference>
<dbReference type="PROSITE" id="PS50943">
    <property type="entry name" value="HTH_CROC1"/>
    <property type="match status" value="1"/>
</dbReference>
<evidence type="ECO:0000259" key="1">
    <source>
        <dbReference type="PROSITE" id="PS50943"/>
    </source>
</evidence>
<evidence type="ECO:0000313" key="3">
    <source>
        <dbReference type="Proteomes" id="UP001214094"/>
    </source>
</evidence>
<name>A0ABY8HDC2_ENSAD</name>